<accession>A0A921MT67</accession>
<evidence type="ECO:0008006" key="3">
    <source>
        <dbReference type="Google" id="ProtNLM"/>
    </source>
</evidence>
<organism evidence="1 2">
    <name type="scientific">Barnesiella viscericola</name>
    <dbReference type="NCBI Taxonomy" id="397865"/>
    <lineage>
        <taxon>Bacteria</taxon>
        <taxon>Pseudomonadati</taxon>
        <taxon>Bacteroidota</taxon>
        <taxon>Bacteroidia</taxon>
        <taxon>Bacteroidales</taxon>
        <taxon>Barnesiellaceae</taxon>
        <taxon>Barnesiella</taxon>
    </lineage>
</organism>
<dbReference type="Gene3D" id="3.40.50.2000">
    <property type="entry name" value="Glycogen Phosphorylase B"/>
    <property type="match status" value="1"/>
</dbReference>
<evidence type="ECO:0000313" key="1">
    <source>
        <dbReference type="EMBL" id="HJG89732.1"/>
    </source>
</evidence>
<dbReference type="SUPFAM" id="SSF53756">
    <property type="entry name" value="UDP-Glycosyltransferase/glycogen phosphorylase"/>
    <property type="match status" value="1"/>
</dbReference>
<sequence length="381" mass="43353">MPQSAPRLRIHVVSLQAPFPPDYGGVIDIYYKLKAFRAAGYEVYLHTYQYDRQRAPQLDAVADRVYYYPRNRSFTRQLSVEPYIVASRQSSQLLTDLLADDAPILFEGIHCCAFLADPRLTGRCKLVRMHNIEHEYYAQLARQATGWRRLYYRLEAARLKRYERILTNADAILAITESDRCYFASKYPQVATLWLPAFQAHNTVAPLTSREEYILYHGNLSVEENIEAADYLLQQVVPNTPGVSWIFAGKNPAPRLTQRIAATPGARLVPNPSDDEMERLIQQAAANVLVTFQPTGLKLKLLHALYTGGHCIVNSKMLVGTGLERACIVADTPQALIHAVKEVLTTPFDSAERTRRVKLLERYEPQRNIGLITRYLTEKTL</sequence>
<dbReference type="AlphaFoldDB" id="A0A921MT67"/>
<dbReference type="RefSeq" id="WP_273306796.1">
    <property type="nucleotide sequence ID" value="NZ_DYUD01000025.1"/>
</dbReference>
<reference evidence="1" key="2">
    <citation type="submission" date="2021-09" db="EMBL/GenBank/DDBJ databases">
        <authorList>
            <person name="Gilroy R."/>
        </authorList>
    </citation>
    <scope>NUCLEOTIDE SEQUENCE</scope>
    <source>
        <strain evidence="1">CHK121-7720</strain>
    </source>
</reference>
<dbReference type="Pfam" id="PF13692">
    <property type="entry name" value="Glyco_trans_1_4"/>
    <property type="match status" value="1"/>
</dbReference>
<gene>
    <name evidence="1" type="ORF">K8U91_09745</name>
</gene>
<evidence type="ECO:0000313" key="2">
    <source>
        <dbReference type="Proteomes" id="UP000757103"/>
    </source>
</evidence>
<comment type="caution">
    <text evidence="1">The sequence shown here is derived from an EMBL/GenBank/DDBJ whole genome shotgun (WGS) entry which is preliminary data.</text>
</comment>
<protein>
    <recommendedName>
        <fullName evidence="3">Mannosyltransferase</fullName>
    </recommendedName>
</protein>
<reference evidence="1" key="1">
    <citation type="journal article" date="2021" name="PeerJ">
        <title>Extensive microbial diversity within the chicken gut microbiome revealed by metagenomics and culture.</title>
        <authorList>
            <person name="Gilroy R."/>
            <person name="Ravi A."/>
            <person name="Getino M."/>
            <person name="Pursley I."/>
            <person name="Horton D.L."/>
            <person name="Alikhan N.F."/>
            <person name="Baker D."/>
            <person name="Gharbi K."/>
            <person name="Hall N."/>
            <person name="Watson M."/>
            <person name="Adriaenssens E.M."/>
            <person name="Foster-Nyarko E."/>
            <person name="Jarju S."/>
            <person name="Secka A."/>
            <person name="Antonio M."/>
            <person name="Oren A."/>
            <person name="Chaudhuri R.R."/>
            <person name="La Ragione R."/>
            <person name="Hildebrand F."/>
            <person name="Pallen M.J."/>
        </authorList>
    </citation>
    <scope>NUCLEOTIDE SEQUENCE</scope>
    <source>
        <strain evidence="1">CHK121-7720</strain>
    </source>
</reference>
<proteinExistence type="predicted"/>
<dbReference type="Proteomes" id="UP000757103">
    <property type="component" value="Unassembled WGS sequence"/>
</dbReference>
<dbReference type="EMBL" id="DYUD01000025">
    <property type="protein sequence ID" value="HJG89732.1"/>
    <property type="molecule type" value="Genomic_DNA"/>
</dbReference>
<name>A0A921MT67_9BACT</name>